<dbReference type="SUPFAM" id="SSF52540">
    <property type="entry name" value="P-loop containing nucleoside triphosphate hydrolases"/>
    <property type="match status" value="1"/>
</dbReference>
<evidence type="ECO:0000313" key="2">
    <source>
        <dbReference type="Proteomes" id="UP001140510"/>
    </source>
</evidence>
<proteinExistence type="predicted"/>
<dbReference type="AlphaFoldDB" id="A0A9W9D8V1"/>
<sequence>MSPGVDPLSHGPQCRPQHNILISIPRTASNLVTHLLALPAQPSVLAHPRDGYFFLPALSARFKHSTFTRPLPSWSPEESDSLGDALCQSASALETWVMDGDKQEKGTYVKEHANWMLKPSVESAFLHPDSATTTVPNNVEWSHTPENPTIVPDAFWPRVRATFLVRHPALTFPSTLRTALSNEGLEAVLGEESEKMMQWECTYKWHILLYRFLTSLTLGTGQKPLIIDASQLRGQDFVRKYAEEVGLDADLVRTSWDAVEEGEQGKMHEIERRMKDTLLASNGVIASKLSSRNIDVEAEKRKWETEFGMALVQRLERLVERAMDEYQWLYERRWHP</sequence>
<gene>
    <name evidence="1" type="ORF">N0V91_004962</name>
</gene>
<dbReference type="InterPro" id="IPR027417">
    <property type="entry name" value="P-loop_NTPase"/>
</dbReference>
<dbReference type="Proteomes" id="UP001140510">
    <property type="component" value="Unassembled WGS sequence"/>
</dbReference>
<reference evidence="1" key="1">
    <citation type="submission" date="2022-10" db="EMBL/GenBank/DDBJ databases">
        <title>Tapping the CABI collections for fungal endophytes: first genome assemblies for Collariella, Neodidymelliopsis, Ascochyta clinopodiicola, Didymella pomorum, Didymosphaeria variabile, Neocosmospora piperis and Neocucurbitaria cava.</title>
        <authorList>
            <person name="Hill R."/>
        </authorList>
    </citation>
    <scope>NUCLEOTIDE SEQUENCE</scope>
    <source>
        <strain evidence="1">IMI 355091</strain>
    </source>
</reference>
<dbReference type="EMBL" id="JAPEVA010000031">
    <property type="protein sequence ID" value="KAJ4405853.1"/>
    <property type="molecule type" value="Genomic_DNA"/>
</dbReference>
<dbReference type="PANTHER" id="PTHR48419">
    <property type="entry name" value="SULFOTRANSFERASE DOMAIN-CONTAINING PROTEIN"/>
    <property type="match status" value="1"/>
</dbReference>
<organism evidence="1 2">
    <name type="scientific">Didymella pomorum</name>
    <dbReference type="NCBI Taxonomy" id="749634"/>
    <lineage>
        <taxon>Eukaryota</taxon>
        <taxon>Fungi</taxon>
        <taxon>Dikarya</taxon>
        <taxon>Ascomycota</taxon>
        <taxon>Pezizomycotina</taxon>
        <taxon>Dothideomycetes</taxon>
        <taxon>Pleosporomycetidae</taxon>
        <taxon>Pleosporales</taxon>
        <taxon>Pleosporineae</taxon>
        <taxon>Didymellaceae</taxon>
        <taxon>Didymella</taxon>
    </lineage>
</organism>
<dbReference type="OrthoDB" id="3650366at2759"/>
<comment type="caution">
    <text evidence="1">The sequence shown here is derived from an EMBL/GenBank/DDBJ whole genome shotgun (WGS) entry which is preliminary data.</text>
</comment>
<dbReference type="InterPro" id="IPR053226">
    <property type="entry name" value="Pyrrolopyrazine_biosynth_F"/>
</dbReference>
<protein>
    <submittedName>
        <fullName evidence="1">Uncharacterized protein</fullName>
    </submittedName>
</protein>
<evidence type="ECO:0000313" key="1">
    <source>
        <dbReference type="EMBL" id="KAJ4405853.1"/>
    </source>
</evidence>
<dbReference type="PANTHER" id="PTHR48419:SF1">
    <property type="entry name" value="SULFOTRANSFERASE DOMAIN-CONTAINING PROTEIN"/>
    <property type="match status" value="1"/>
</dbReference>
<keyword evidence="2" id="KW-1185">Reference proteome</keyword>
<accession>A0A9W9D8V1</accession>
<name>A0A9W9D8V1_9PLEO</name>